<dbReference type="AlphaFoldDB" id="A0A7J7J1K2"/>
<accession>A0A7J7J1K2</accession>
<feature type="region of interest" description="Disordered" evidence="3">
    <location>
        <begin position="43"/>
        <end position="149"/>
    </location>
</feature>
<dbReference type="GO" id="GO:0005525">
    <property type="term" value="F:GTP binding"/>
    <property type="evidence" value="ECO:0007669"/>
    <property type="project" value="InterPro"/>
</dbReference>
<dbReference type="SUPFAM" id="SSF52540">
    <property type="entry name" value="P-loop containing nucleoside triphosphate hydrolases"/>
    <property type="match status" value="1"/>
</dbReference>
<evidence type="ECO:0000256" key="2">
    <source>
        <dbReference type="ARBA" id="ARBA00022553"/>
    </source>
</evidence>
<proteinExistence type="inferred from homology"/>
<dbReference type="InterPro" id="IPR051641">
    <property type="entry name" value="RGK_GTP-binding_reg"/>
</dbReference>
<protein>
    <recommendedName>
        <fullName evidence="6">GTP-binding protein REM 1</fullName>
    </recommendedName>
</protein>
<dbReference type="Proteomes" id="UP000593567">
    <property type="component" value="Unassembled WGS sequence"/>
</dbReference>
<dbReference type="PROSITE" id="PS51421">
    <property type="entry name" value="RAS"/>
    <property type="match status" value="1"/>
</dbReference>
<dbReference type="InterPro" id="IPR001806">
    <property type="entry name" value="Small_GTPase"/>
</dbReference>
<dbReference type="GO" id="GO:0005246">
    <property type="term" value="F:calcium channel regulator activity"/>
    <property type="evidence" value="ECO:0007669"/>
    <property type="project" value="TreeGrafter"/>
</dbReference>
<feature type="compositionally biased region" description="Basic and acidic residues" evidence="3">
    <location>
        <begin position="43"/>
        <end position="57"/>
    </location>
</feature>
<evidence type="ECO:0000313" key="4">
    <source>
        <dbReference type="EMBL" id="KAF6019318.1"/>
    </source>
</evidence>
<name>A0A7J7J1K2_BUGNE</name>
<dbReference type="PANTHER" id="PTHR45775">
    <property type="entry name" value="RAD, GEM/KIR FAMILY MEMBER 2, ISOFORM C"/>
    <property type="match status" value="1"/>
</dbReference>
<dbReference type="Pfam" id="PF00071">
    <property type="entry name" value="Ras"/>
    <property type="match status" value="1"/>
</dbReference>
<feature type="compositionally biased region" description="Basic and acidic residues" evidence="3">
    <location>
        <begin position="69"/>
        <end position="81"/>
    </location>
</feature>
<dbReference type="PROSITE" id="PS51419">
    <property type="entry name" value="RAB"/>
    <property type="match status" value="1"/>
</dbReference>
<evidence type="ECO:0000256" key="3">
    <source>
        <dbReference type="SAM" id="MobiDB-lite"/>
    </source>
</evidence>
<evidence type="ECO:0000256" key="1">
    <source>
        <dbReference type="ARBA" id="ARBA00008846"/>
    </source>
</evidence>
<feature type="compositionally biased region" description="Polar residues" evidence="3">
    <location>
        <begin position="126"/>
        <end position="142"/>
    </location>
</feature>
<sequence>MLDHRSYPVDPYVLCYKLQNVVSGCLPDNANMTDEFEYFSRIGRGESRSPDTPDTEAKLTTQKEAMSTRAKEGVCRVRSDGQDATTNDANQLMRPRTNSMPSKSHNLRVRNFQTTGNKLENRGDTVKSTSHCSLASSGNSSEGHSDLDSRLASSNIEDTNEMLNTHRILLLGADGVGKTSLTHQFLTSDDLTGAEYLDDGEDKYCTVQLDGEESFLIFMDSDYDKTTYDPSLANAYIVVYSCTDRESFKEARGLLKNIRHFEKSKAIILCGNKSDLVRKRTVLPEEGKQLANDYGAKFTETSTMLNHKVDNLLVGILSQIKEQSLKGMKKHSKGTGFRKSVKGIVGKIVQRGSGKKSSSSAPST</sequence>
<evidence type="ECO:0000313" key="5">
    <source>
        <dbReference type="Proteomes" id="UP000593567"/>
    </source>
</evidence>
<keyword evidence="2" id="KW-0597">Phosphoprotein</keyword>
<dbReference type="GO" id="GO:0003924">
    <property type="term" value="F:GTPase activity"/>
    <property type="evidence" value="ECO:0007669"/>
    <property type="project" value="InterPro"/>
</dbReference>
<dbReference type="GO" id="GO:0005886">
    <property type="term" value="C:plasma membrane"/>
    <property type="evidence" value="ECO:0007669"/>
    <property type="project" value="TreeGrafter"/>
</dbReference>
<keyword evidence="5" id="KW-1185">Reference proteome</keyword>
<dbReference type="SMART" id="SM00175">
    <property type="entry name" value="RAB"/>
    <property type="match status" value="1"/>
</dbReference>
<dbReference type="InterPro" id="IPR027417">
    <property type="entry name" value="P-loop_NTPase"/>
</dbReference>
<dbReference type="Gene3D" id="3.40.50.300">
    <property type="entry name" value="P-loop containing nucleotide triphosphate hydrolases"/>
    <property type="match status" value="1"/>
</dbReference>
<feature type="compositionally biased region" description="Polar residues" evidence="3">
    <location>
        <begin position="82"/>
        <end position="104"/>
    </location>
</feature>
<dbReference type="SMART" id="SM00174">
    <property type="entry name" value="RHO"/>
    <property type="match status" value="1"/>
</dbReference>
<dbReference type="SMART" id="SM00173">
    <property type="entry name" value="RAS"/>
    <property type="match status" value="1"/>
</dbReference>
<dbReference type="OrthoDB" id="5239715at2759"/>
<gene>
    <name evidence="4" type="ORF">EB796_022369</name>
</gene>
<organism evidence="4 5">
    <name type="scientific">Bugula neritina</name>
    <name type="common">Brown bryozoan</name>
    <name type="synonym">Sertularia neritina</name>
    <dbReference type="NCBI Taxonomy" id="10212"/>
    <lineage>
        <taxon>Eukaryota</taxon>
        <taxon>Metazoa</taxon>
        <taxon>Spiralia</taxon>
        <taxon>Lophotrochozoa</taxon>
        <taxon>Bryozoa</taxon>
        <taxon>Gymnolaemata</taxon>
        <taxon>Cheilostomatida</taxon>
        <taxon>Flustrina</taxon>
        <taxon>Buguloidea</taxon>
        <taxon>Bugulidae</taxon>
        <taxon>Bugula</taxon>
    </lineage>
</organism>
<comment type="caution">
    <text evidence="4">The sequence shown here is derived from an EMBL/GenBank/DDBJ whole genome shotgun (WGS) entry which is preliminary data.</text>
</comment>
<dbReference type="PANTHER" id="PTHR45775:SF6">
    <property type="entry name" value="RAD, GEM_KIR FAMILY MEMBER 2, ISOFORM C"/>
    <property type="match status" value="1"/>
</dbReference>
<dbReference type="PRINTS" id="PR00449">
    <property type="entry name" value="RASTRNSFRMNG"/>
</dbReference>
<evidence type="ECO:0008006" key="6">
    <source>
        <dbReference type="Google" id="ProtNLM"/>
    </source>
</evidence>
<comment type="similarity">
    <text evidence="1">Belongs to the small GTPase superfamily. RGK family.</text>
</comment>
<reference evidence="4" key="1">
    <citation type="submission" date="2020-06" db="EMBL/GenBank/DDBJ databases">
        <title>Draft genome of Bugula neritina, a colonial animal packing powerful symbionts and potential medicines.</title>
        <authorList>
            <person name="Rayko M."/>
        </authorList>
    </citation>
    <scope>NUCLEOTIDE SEQUENCE [LARGE SCALE GENOMIC DNA]</scope>
    <source>
        <strain evidence="4">Kwan_BN1</strain>
    </source>
</reference>
<dbReference type="EMBL" id="VXIV02003239">
    <property type="protein sequence ID" value="KAF6019318.1"/>
    <property type="molecule type" value="Genomic_DNA"/>
</dbReference>